<proteinExistence type="predicted"/>
<dbReference type="OrthoDB" id="9773982at2"/>
<evidence type="ECO:0000259" key="1">
    <source>
        <dbReference type="PROSITE" id="PS51199"/>
    </source>
</evidence>
<feature type="domain" description="SF4 helicase" evidence="1">
    <location>
        <begin position="5"/>
        <end position="258"/>
    </location>
</feature>
<accession>A0A1I3LIQ2</accession>
<dbReference type="GO" id="GO:0005524">
    <property type="term" value="F:ATP binding"/>
    <property type="evidence" value="ECO:0007669"/>
    <property type="project" value="InterPro"/>
</dbReference>
<dbReference type="GO" id="GO:0005829">
    <property type="term" value="C:cytosol"/>
    <property type="evidence" value="ECO:0007669"/>
    <property type="project" value="TreeGrafter"/>
</dbReference>
<organism evidence="2 3">
    <name type="scientific">Treponema bryantii</name>
    <dbReference type="NCBI Taxonomy" id="163"/>
    <lineage>
        <taxon>Bacteria</taxon>
        <taxon>Pseudomonadati</taxon>
        <taxon>Spirochaetota</taxon>
        <taxon>Spirochaetia</taxon>
        <taxon>Spirochaetales</taxon>
        <taxon>Treponemataceae</taxon>
        <taxon>Treponema</taxon>
    </lineage>
</organism>
<name>A0A1I3LIQ2_9SPIR</name>
<protein>
    <submittedName>
        <fullName evidence="2">DnaB-like helicase C terminal domain-containing protein</fullName>
    </submittedName>
</protein>
<dbReference type="PANTHER" id="PTHR30153:SF2">
    <property type="entry name" value="REPLICATIVE DNA HELICASE"/>
    <property type="match status" value="1"/>
</dbReference>
<gene>
    <name evidence="2" type="ORF">SAMN04487775_1076</name>
</gene>
<dbReference type="GO" id="GO:0006260">
    <property type="term" value="P:DNA replication"/>
    <property type="evidence" value="ECO:0007669"/>
    <property type="project" value="InterPro"/>
</dbReference>
<dbReference type="InterPro" id="IPR027417">
    <property type="entry name" value="P-loop_NTPase"/>
</dbReference>
<dbReference type="InterPro" id="IPR007694">
    <property type="entry name" value="DNA_helicase_DnaB-like_C"/>
</dbReference>
<dbReference type="AlphaFoldDB" id="A0A1I3LIQ2"/>
<dbReference type="PROSITE" id="PS51199">
    <property type="entry name" value="SF4_HELICASE"/>
    <property type="match status" value="1"/>
</dbReference>
<keyword evidence="2" id="KW-0547">Nucleotide-binding</keyword>
<dbReference type="SUPFAM" id="SSF52540">
    <property type="entry name" value="P-loop containing nucleoside triphosphate hydrolases"/>
    <property type="match status" value="1"/>
</dbReference>
<dbReference type="RefSeq" id="WP_074932152.1">
    <property type="nucleotide sequence ID" value="NZ_FORI01000007.1"/>
</dbReference>
<keyword evidence="2" id="KW-0378">Hydrolase</keyword>
<sequence>MITEKKIEPKFIKTNFKKLDSLIGGFFPGEVTVVGARPTIGKTAFIGSLIKNIIREPGNNCLFFSIEMAAETFRKRLATSMLRIPFSKIRDSKLNETEEANLKKQLKEIKDFPLYIVDKPDQNIMDLCKQAKKIVREKDIKIVFIDYLGLIHTPDECAPVFEQASLIIKKLKILARELNIPIVLTCQVARSGYPSTPPDLQSLRGTGDIEGVADVVLLIDRETSKEICATKLIVAKNHNGKLGTAELSFIPDFVLFEE</sequence>
<dbReference type="PANTHER" id="PTHR30153">
    <property type="entry name" value="REPLICATIVE DNA HELICASE DNAB"/>
    <property type="match status" value="1"/>
</dbReference>
<dbReference type="EMBL" id="FORI01000007">
    <property type="protein sequence ID" value="SFI84628.1"/>
    <property type="molecule type" value="Genomic_DNA"/>
</dbReference>
<evidence type="ECO:0000313" key="3">
    <source>
        <dbReference type="Proteomes" id="UP000182737"/>
    </source>
</evidence>
<reference evidence="3" key="1">
    <citation type="submission" date="2016-10" db="EMBL/GenBank/DDBJ databases">
        <authorList>
            <person name="Varghese N."/>
            <person name="Submissions S."/>
        </authorList>
    </citation>
    <scope>NUCLEOTIDE SEQUENCE [LARGE SCALE GENOMIC DNA]</scope>
    <source>
        <strain evidence="3">XBD1002</strain>
    </source>
</reference>
<evidence type="ECO:0000313" key="2">
    <source>
        <dbReference type="EMBL" id="SFI84628.1"/>
    </source>
</evidence>
<dbReference type="Pfam" id="PF03796">
    <property type="entry name" value="DnaB_C"/>
    <property type="match status" value="1"/>
</dbReference>
<dbReference type="Gene3D" id="3.40.50.300">
    <property type="entry name" value="P-loop containing nucleotide triphosphate hydrolases"/>
    <property type="match status" value="1"/>
</dbReference>
<dbReference type="Proteomes" id="UP000182737">
    <property type="component" value="Unassembled WGS sequence"/>
</dbReference>
<dbReference type="GO" id="GO:0003678">
    <property type="term" value="F:DNA helicase activity"/>
    <property type="evidence" value="ECO:0007669"/>
    <property type="project" value="InterPro"/>
</dbReference>
<keyword evidence="2" id="KW-0067">ATP-binding</keyword>
<keyword evidence="3" id="KW-1185">Reference proteome</keyword>
<keyword evidence="2" id="KW-0347">Helicase</keyword>